<dbReference type="Proteomes" id="UP001168821">
    <property type="component" value="Unassembled WGS sequence"/>
</dbReference>
<reference evidence="1" key="1">
    <citation type="journal article" date="2023" name="G3 (Bethesda)">
        <title>Whole genome assemblies of Zophobas morio and Tenebrio molitor.</title>
        <authorList>
            <person name="Kaur S."/>
            <person name="Stinson S.A."/>
            <person name="diCenzo G.C."/>
        </authorList>
    </citation>
    <scope>NUCLEOTIDE SEQUENCE</scope>
    <source>
        <strain evidence="1">QUZm001</strain>
    </source>
</reference>
<gene>
    <name evidence="1" type="ORF">Zmor_012542</name>
</gene>
<sequence>MRCERGTDGDVTARGGRMHLRVTHARISGRGAIFGPAVFLAAAECGWNWRVAKRPTEPRIGKAPKETDKQKSRARNSMFVYLFQRRIMEISRWARCSVQRTERVRREAWSARWWSLRESEENFSFSKFCVFEFPNK</sequence>
<keyword evidence="2" id="KW-1185">Reference proteome</keyword>
<comment type="caution">
    <text evidence="1">The sequence shown here is derived from an EMBL/GenBank/DDBJ whole genome shotgun (WGS) entry which is preliminary data.</text>
</comment>
<accession>A0AA38IBN1</accession>
<dbReference type="AlphaFoldDB" id="A0AA38IBN1"/>
<name>A0AA38IBN1_9CUCU</name>
<protein>
    <submittedName>
        <fullName evidence="1">Uncharacterized protein</fullName>
    </submittedName>
</protein>
<organism evidence="1 2">
    <name type="scientific">Zophobas morio</name>
    <dbReference type="NCBI Taxonomy" id="2755281"/>
    <lineage>
        <taxon>Eukaryota</taxon>
        <taxon>Metazoa</taxon>
        <taxon>Ecdysozoa</taxon>
        <taxon>Arthropoda</taxon>
        <taxon>Hexapoda</taxon>
        <taxon>Insecta</taxon>
        <taxon>Pterygota</taxon>
        <taxon>Neoptera</taxon>
        <taxon>Endopterygota</taxon>
        <taxon>Coleoptera</taxon>
        <taxon>Polyphaga</taxon>
        <taxon>Cucujiformia</taxon>
        <taxon>Tenebrionidae</taxon>
        <taxon>Zophobas</taxon>
    </lineage>
</organism>
<evidence type="ECO:0000313" key="1">
    <source>
        <dbReference type="EMBL" id="KAJ3653282.1"/>
    </source>
</evidence>
<proteinExistence type="predicted"/>
<evidence type="ECO:0000313" key="2">
    <source>
        <dbReference type="Proteomes" id="UP001168821"/>
    </source>
</evidence>
<dbReference type="EMBL" id="JALNTZ010000004">
    <property type="protein sequence ID" value="KAJ3653282.1"/>
    <property type="molecule type" value="Genomic_DNA"/>
</dbReference>